<evidence type="ECO:0000313" key="2">
    <source>
        <dbReference type="Proteomes" id="UP000215244"/>
    </source>
</evidence>
<proteinExistence type="predicted"/>
<sequence length="186" mass="21829">MKHTKVYPTIWQSIPFSLDMMDQWDDKGNRIEDLILSNETALEKGVSEMILNVSKLSVFDDRGEEHFIDKFKGNEALNLKGVHTGLFIKTREVLELEPGRYVSFRFYLKGRDNSFIYKDRSVQEISGFFFLDFEIQNGLVLNGEESKQVILRFDFEPYSLSSFFKSIISRFKKRESKKQRWANSLG</sequence>
<gene>
    <name evidence="1" type="ORF">CJ263_04335</name>
</gene>
<name>A0A223V2A6_9FLAO</name>
<dbReference type="KEGG" id="marb:CJ263_04335"/>
<protein>
    <submittedName>
        <fullName evidence="1">Uncharacterized protein</fullName>
    </submittedName>
</protein>
<keyword evidence="2" id="KW-1185">Reference proteome</keyword>
<accession>A0A223V2A6</accession>
<dbReference type="EMBL" id="CP022957">
    <property type="protein sequence ID" value="ASV29511.1"/>
    <property type="molecule type" value="Genomic_DNA"/>
</dbReference>
<dbReference type="RefSeq" id="WP_094996137.1">
    <property type="nucleotide sequence ID" value="NZ_BMJL01000001.1"/>
</dbReference>
<dbReference type="Proteomes" id="UP000215244">
    <property type="component" value="Chromosome"/>
</dbReference>
<evidence type="ECO:0000313" key="1">
    <source>
        <dbReference type="EMBL" id="ASV29511.1"/>
    </source>
</evidence>
<dbReference type="OrthoDB" id="1421798at2"/>
<reference evidence="1 2" key="1">
    <citation type="submission" date="2017-08" db="EMBL/GenBank/DDBJ databases">
        <title>The complete genome sequence of Maribacter sp. B1, isolated from deep-sea sediment.</title>
        <authorList>
            <person name="Wu Y.-H."/>
            <person name="Cheng H."/>
            <person name="Xu X.-W."/>
        </authorList>
    </citation>
    <scope>NUCLEOTIDE SEQUENCE [LARGE SCALE GENOMIC DNA]</scope>
    <source>
        <strain evidence="1 2">B1</strain>
    </source>
</reference>
<organism evidence="1 2">
    <name type="scientific">Maribacter cobaltidurans</name>
    <dbReference type="NCBI Taxonomy" id="1178778"/>
    <lineage>
        <taxon>Bacteria</taxon>
        <taxon>Pseudomonadati</taxon>
        <taxon>Bacteroidota</taxon>
        <taxon>Flavobacteriia</taxon>
        <taxon>Flavobacteriales</taxon>
        <taxon>Flavobacteriaceae</taxon>
        <taxon>Maribacter</taxon>
    </lineage>
</organism>
<dbReference type="AlphaFoldDB" id="A0A223V2A6"/>